<evidence type="ECO:0000313" key="2">
    <source>
        <dbReference type="EMBL" id="KAF2279367.1"/>
    </source>
</evidence>
<feature type="compositionally biased region" description="Low complexity" evidence="1">
    <location>
        <begin position="10"/>
        <end position="27"/>
    </location>
</feature>
<evidence type="ECO:0000256" key="1">
    <source>
        <dbReference type="SAM" id="MobiDB-lite"/>
    </source>
</evidence>
<accession>A0A6A6JSJ5</accession>
<feature type="region of interest" description="Disordered" evidence="1">
    <location>
        <begin position="98"/>
        <end position="126"/>
    </location>
</feature>
<dbReference type="RefSeq" id="XP_033656906.1">
    <property type="nucleotide sequence ID" value="XM_033797694.1"/>
</dbReference>
<sequence length="241" mass="25837">MGLKRKRSTDSSPISTSSSLASLSSDSHPQTPFPSAYPSAMDADSCSKTPFNFNVEWGARKSAWEAADLGCRTRKRWRDNRPDERVVHETTLQKLFAAQRNQRQHHSPEPILPPSQAPVPTTPAPVQRSTLHSFWNIGAPPVHPPSLMLPQHRHAQVAPSSWDAPRCAECDTSLLPSEGLDGAADVDMMDLGGIGSGGDGALAQFACGECGKNVCSMCAVVGETRCCLQCATSGRRGGRAC</sequence>
<evidence type="ECO:0000313" key="3">
    <source>
        <dbReference type="Proteomes" id="UP000800097"/>
    </source>
</evidence>
<organism evidence="2 3">
    <name type="scientific">Westerdykella ornata</name>
    <dbReference type="NCBI Taxonomy" id="318751"/>
    <lineage>
        <taxon>Eukaryota</taxon>
        <taxon>Fungi</taxon>
        <taxon>Dikarya</taxon>
        <taxon>Ascomycota</taxon>
        <taxon>Pezizomycotina</taxon>
        <taxon>Dothideomycetes</taxon>
        <taxon>Pleosporomycetidae</taxon>
        <taxon>Pleosporales</taxon>
        <taxon>Sporormiaceae</taxon>
        <taxon>Westerdykella</taxon>
    </lineage>
</organism>
<keyword evidence="3" id="KW-1185">Reference proteome</keyword>
<dbReference type="Proteomes" id="UP000800097">
    <property type="component" value="Unassembled WGS sequence"/>
</dbReference>
<feature type="compositionally biased region" description="Pro residues" evidence="1">
    <location>
        <begin position="110"/>
        <end position="123"/>
    </location>
</feature>
<proteinExistence type="predicted"/>
<reference evidence="2" key="1">
    <citation type="journal article" date="2020" name="Stud. Mycol.">
        <title>101 Dothideomycetes genomes: a test case for predicting lifestyles and emergence of pathogens.</title>
        <authorList>
            <person name="Haridas S."/>
            <person name="Albert R."/>
            <person name="Binder M."/>
            <person name="Bloem J."/>
            <person name="Labutti K."/>
            <person name="Salamov A."/>
            <person name="Andreopoulos B."/>
            <person name="Baker S."/>
            <person name="Barry K."/>
            <person name="Bills G."/>
            <person name="Bluhm B."/>
            <person name="Cannon C."/>
            <person name="Castanera R."/>
            <person name="Culley D."/>
            <person name="Daum C."/>
            <person name="Ezra D."/>
            <person name="Gonzalez J."/>
            <person name="Henrissat B."/>
            <person name="Kuo A."/>
            <person name="Liang C."/>
            <person name="Lipzen A."/>
            <person name="Lutzoni F."/>
            <person name="Magnuson J."/>
            <person name="Mondo S."/>
            <person name="Nolan M."/>
            <person name="Ohm R."/>
            <person name="Pangilinan J."/>
            <person name="Park H.-J."/>
            <person name="Ramirez L."/>
            <person name="Alfaro M."/>
            <person name="Sun H."/>
            <person name="Tritt A."/>
            <person name="Yoshinaga Y."/>
            <person name="Zwiers L.-H."/>
            <person name="Turgeon B."/>
            <person name="Goodwin S."/>
            <person name="Spatafora J."/>
            <person name="Crous P."/>
            <person name="Grigoriev I."/>
        </authorList>
    </citation>
    <scope>NUCLEOTIDE SEQUENCE</scope>
    <source>
        <strain evidence="2">CBS 379.55</strain>
    </source>
</reference>
<protein>
    <submittedName>
        <fullName evidence="2">Uncharacterized protein</fullName>
    </submittedName>
</protein>
<dbReference type="AlphaFoldDB" id="A0A6A6JSJ5"/>
<name>A0A6A6JSJ5_WESOR</name>
<gene>
    <name evidence="2" type="ORF">EI97DRAFT_430447</name>
</gene>
<dbReference type="OrthoDB" id="5336357at2759"/>
<dbReference type="GeneID" id="54550869"/>
<feature type="region of interest" description="Disordered" evidence="1">
    <location>
        <begin position="1"/>
        <end position="41"/>
    </location>
</feature>
<dbReference type="EMBL" id="ML986486">
    <property type="protein sequence ID" value="KAF2279367.1"/>
    <property type="molecule type" value="Genomic_DNA"/>
</dbReference>